<evidence type="ECO:0000256" key="1">
    <source>
        <dbReference type="SAM" id="MobiDB-lite"/>
    </source>
</evidence>
<feature type="compositionally biased region" description="Polar residues" evidence="1">
    <location>
        <begin position="2403"/>
        <end position="2422"/>
    </location>
</feature>
<feature type="compositionally biased region" description="Polar residues" evidence="1">
    <location>
        <begin position="3729"/>
        <end position="3738"/>
    </location>
</feature>
<feature type="compositionally biased region" description="Basic and acidic residues" evidence="1">
    <location>
        <begin position="1562"/>
        <end position="1580"/>
    </location>
</feature>
<feature type="region of interest" description="Disordered" evidence="1">
    <location>
        <begin position="1331"/>
        <end position="1351"/>
    </location>
</feature>
<feature type="compositionally biased region" description="Basic and acidic residues" evidence="1">
    <location>
        <begin position="3907"/>
        <end position="3932"/>
    </location>
</feature>
<feature type="compositionally biased region" description="Low complexity" evidence="1">
    <location>
        <begin position="516"/>
        <end position="526"/>
    </location>
</feature>
<proteinExistence type="predicted"/>
<feature type="compositionally biased region" description="Basic and acidic residues" evidence="1">
    <location>
        <begin position="3644"/>
        <end position="3654"/>
    </location>
</feature>
<feature type="compositionally biased region" description="Basic and acidic residues" evidence="1">
    <location>
        <begin position="834"/>
        <end position="863"/>
    </location>
</feature>
<dbReference type="VEuPathDB" id="ToxoDB:CSUI_000087"/>
<feature type="region of interest" description="Disordered" evidence="1">
    <location>
        <begin position="2554"/>
        <end position="2597"/>
    </location>
</feature>
<feature type="region of interest" description="Disordered" evidence="1">
    <location>
        <begin position="1079"/>
        <end position="1101"/>
    </location>
</feature>
<dbReference type="OrthoDB" id="10474751at2759"/>
<feature type="compositionally biased region" description="Basic and acidic residues" evidence="1">
    <location>
        <begin position="2500"/>
        <end position="2513"/>
    </location>
</feature>
<feature type="region of interest" description="Disordered" evidence="1">
    <location>
        <begin position="2179"/>
        <end position="2433"/>
    </location>
</feature>
<feature type="non-terminal residue" evidence="2">
    <location>
        <position position="1"/>
    </location>
</feature>
<feature type="region of interest" description="Disordered" evidence="1">
    <location>
        <begin position="3639"/>
        <end position="3706"/>
    </location>
</feature>
<keyword evidence="3" id="KW-1185">Reference proteome</keyword>
<feature type="compositionally biased region" description="Basic and acidic residues" evidence="1">
    <location>
        <begin position="1333"/>
        <end position="1351"/>
    </location>
</feature>
<feature type="region of interest" description="Disordered" evidence="1">
    <location>
        <begin position="810"/>
        <end position="893"/>
    </location>
</feature>
<feature type="region of interest" description="Disordered" evidence="1">
    <location>
        <begin position="3464"/>
        <end position="3484"/>
    </location>
</feature>
<feature type="compositionally biased region" description="Basic and acidic residues" evidence="1">
    <location>
        <begin position="877"/>
        <end position="890"/>
    </location>
</feature>
<feature type="compositionally biased region" description="Basic and acidic residues" evidence="1">
    <location>
        <begin position="155"/>
        <end position="174"/>
    </location>
</feature>
<dbReference type="GeneID" id="94423532"/>
<feature type="compositionally biased region" description="Basic and acidic residues" evidence="1">
    <location>
        <begin position="3684"/>
        <end position="3695"/>
    </location>
</feature>
<feature type="region of interest" description="Disordered" evidence="1">
    <location>
        <begin position="155"/>
        <end position="208"/>
    </location>
</feature>
<feature type="compositionally biased region" description="Polar residues" evidence="1">
    <location>
        <begin position="3655"/>
        <end position="3668"/>
    </location>
</feature>
<feature type="compositionally biased region" description="Low complexity" evidence="1">
    <location>
        <begin position="3784"/>
        <end position="3796"/>
    </location>
</feature>
<feature type="compositionally biased region" description="Basic and acidic residues" evidence="1">
    <location>
        <begin position="3593"/>
        <end position="3611"/>
    </location>
</feature>
<dbReference type="Proteomes" id="UP000221165">
    <property type="component" value="Unassembled WGS sequence"/>
</dbReference>
<evidence type="ECO:0000313" key="3">
    <source>
        <dbReference type="Proteomes" id="UP000221165"/>
    </source>
</evidence>
<dbReference type="EMBL" id="MIGC01000031">
    <property type="protein sequence ID" value="PHJ26066.1"/>
    <property type="molecule type" value="Genomic_DNA"/>
</dbReference>
<accession>A0A2C6LIT8</accession>
<feature type="region of interest" description="Disordered" evidence="1">
    <location>
        <begin position="114"/>
        <end position="134"/>
    </location>
</feature>
<feature type="region of interest" description="Disordered" evidence="1">
    <location>
        <begin position="3246"/>
        <end position="3274"/>
    </location>
</feature>
<feature type="region of interest" description="Disordered" evidence="1">
    <location>
        <begin position="956"/>
        <end position="978"/>
    </location>
</feature>
<gene>
    <name evidence="2" type="ORF">CSUI_000087</name>
</gene>
<feature type="compositionally biased region" description="Basic residues" evidence="1">
    <location>
        <begin position="4346"/>
        <end position="4360"/>
    </location>
</feature>
<comment type="caution">
    <text evidence="2">The sequence shown here is derived from an EMBL/GenBank/DDBJ whole genome shotgun (WGS) entry which is preliminary data.</text>
</comment>
<feature type="compositionally biased region" description="Low complexity" evidence="1">
    <location>
        <begin position="2246"/>
        <end position="2260"/>
    </location>
</feature>
<organism evidence="2 3">
    <name type="scientific">Cystoisospora suis</name>
    <dbReference type="NCBI Taxonomy" id="483139"/>
    <lineage>
        <taxon>Eukaryota</taxon>
        <taxon>Sar</taxon>
        <taxon>Alveolata</taxon>
        <taxon>Apicomplexa</taxon>
        <taxon>Conoidasida</taxon>
        <taxon>Coccidia</taxon>
        <taxon>Eucoccidiorida</taxon>
        <taxon>Eimeriorina</taxon>
        <taxon>Sarcocystidae</taxon>
        <taxon>Cystoisospora</taxon>
    </lineage>
</organism>
<feature type="compositionally biased region" description="Basic and acidic residues" evidence="1">
    <location>
        <begin position="2477"/>
        <end position="2491"/>
    </location>
</feature>
<evidence type="ECO:0000313" key="2">
    <source>
        <dbReference type="EMBL" id="PHJ26066.1"/>
    </source>
</evidence>
<feature type="region of interest" description="Disordered" evidence="1">
    <location>
        <begin position="2477"/>
        <end position="2518"/>
    </location>
</feature>
<feature type="compositionally biased region" description="Basic and acidic residues" evidence="1">
    <location>
        <begin position="2575"/>
        <end position="2594"/>
    </location>
</feature>
<name>A0A2C6LIT8_9APIC</name>
<feature type="compositionally biased region" description="Basic and acidic residues" evidence="1">
    <location>
        <begin position="3552"/>
        <end position="3564"/>
    </location>
</feature>
<feature type="compositionally biased region" description="Basic and acidic residues" evidence="1">
    <location>
        <begin position="3464"/>
        <end position="3477"/>
    </location>
</feature>
<feature type="region of interest" description="Disordered" evidence="1">
    <location>
        <begin position="4307"/>
        <end position="4397"/>
    </location>
</feature>
<feature type="region of interest" description="Disordered" evidence="1">
    <location>
        <begin position="3726"/>
        <end position="3946"/>
    </location>
</feature>
<feature type="compositionally biased region" description="Basic and acidic residues" evidence="1">
    <location>
        <begin position="2424"/>
        <end position="2433"/>
    </location>
</feature>
<feature type="compositionally biased region" description="Basic and acidic residues" evidence="1">
    <location>
        <begin position="545"/>
        <end position="572"/>
    </location>
</feature>
<feature type="compositionally biased region" description="Basic and acidic residues" evidence="1">
    <location>
        <begin position="3800"/>
        <end position="3818"/>
    </location>
</feature>
<feature type="compositionally biased region" description="Basic and acidic residues" evidence="1">
    <location>
        <begin position="2350"/>
        <end position="2362"/>
    </location>
</feature>
<feature type="region of interest" description="Disordered" evidence="1">
    <location>
        <begin position="4263"/>
        <end position="4293"/>
    </location>
</feature>
<sequence>ASTGQSPASSSCNLRHSLLLFRVVFPTEKSTEKRLSSSYGGRGLVCGALLPGACIELLPSSSVEKQSRQTSGPCESPSLFSLAVASCPSFPGALVAVSSSYGLDVFEITLPSSDRTGSSAGLEEGERAEATDGVAGYKTEPGFLGIRKVRSHCAEEQGRLSKEEGGDERGGGRDRRARSGAKKFNKGEGKRQRRARGKERSLSQGKRVTHDDGISDICPCRGIRCRHVCHVPWTSSLPSSIQSAPTASLSLSAVSPPRVRILHRLCDGFCPAFENFPSSACAPAEACVFQAGPTGRPLPCPSCGWRLKWKESSVSSSYASFLGSSSASPISLLSSSSSSVQDSFGSCLPFSSADSSSPYVSSPHQFLCRLDLPPDEHASSPVPDGRILWLLYNRSSSGFLLFTMSSTQHGQMACEVRCLSDVWSFGDASRGHEERQSSEGHPHGEPEPVVRDVVPLLSRRESRRCTLGSFSSSTTCIGSAHHPSCTLGSCRCSSSLSASLPACLYPPFARGGGIPSASSRCPSDSSGTSEARTVVPPHASKKSSRPFDKSLDCKDLPKTGKRKEMETTEENRQSSARPTTGEDVSWLLVALVERGSDWLLRLTCQNVGLSSECWRLRAVRCLYTRTHLTNAVCLPDIVVPSRSLPCFRPPPQLSAFLRPPTTSMKSNIVFSKGGDCVEHSIDVGGAQALQLCPGDVKQSICFPKEIKTSSSLVNSHSTLPPGKNPCLPSLIQNVEGWEIVYVIGGRWPKSTLYELRAGYRLLSSVGASDDHAVLDSSSKAGVPAHIHQTSHACLGAWLLPFSAEERDLGGRDPVLERNEGEGGVESKTVPVWRYEPHEGKHVRIESQERKSKESPGKEKDTTERRHRGSEVESQSNSHREKQSRFGREGRSLTGETSLKTKAWVHLVETYEDRTELSLLDENGVKVNNTLGKEEILVEDNERKIECVHLITEIGGTQGSARPARHHKGEQEKPEGTDTLPSKRYCRWRGLCLRADVRTLFIEPFVLSSTNLQRSCTGIIQVVRDGVYVHFVGSVSASLWWSVGQLRVLFTDFEDIDSSHVSASRLSFSREVLSNFVGDTSSSEGHCGGSPTRETQSNGPRGERFLSSLSGEKEFLLSGGGTGIRLWLLTSIGDLFTFRLRCTDTSVALVPIPYLRLAQYLKSTSSDQGASSFLGNSPYRVKGNAAVLASSSSFPSEENLASNPKGSAVASGLLLLLQQKMKFSLITVVIVAPCPSLVVDNVLSPKQPGDRGVSPPVISNGVTLSSIAAETVWREGETDISSSFVEKKRRILAKSACKGHATTRTEVYVWGIAYDSGYLFLQMDVDDTYQQGWHGDKEEKDHRDKGTDASEVKTSIRKDLKANSCVWVGCMGPQRVVHSMSVCGSHLIVGTREGVLLAYSLESLLDSSCSSSEDPAADLSPSEDTRTSIYSSGLPLFLDLPSPVWTCQVGVLPLFLSPIKRVRGQRREKDITPGAAALTDYGGCLVRHGVWGGKLQTGSGEWFLLSVGHEEEDSRVGDLSLNNYIGTPSSTIGKDAGEGEGGTASNQGGLEVFNKAGLEEKHLGERASHRGRGEYSKDVREPSSLNPVLDGTALSPILGGTARTKNTHTGPFSSASVSSTLPCTFRCLPLVSHPVYTPASSLVYRPRRPPSPSASCSSAYGASSCDISSCSASCSSVSFLPQQPRPSEALSAVAWIEEDVEEDREGGTLPLTNSRARHVENRRREKGNSPVLRMLCFYPASYSSPRALWDVETASGMHVTHAVQLPFIANLIAVHPRSHLFAFVGRTTSSPATAFSCFHSSVDSTHWRQRPGGGTSPGGCGLFVCGNLSASTPSVDSGVISSPPSVLFAGSHSSSPSILSQSVVSGLAKSRRTAESSHGERIGVDFSLLEAVTLAEVSDLPYARDLTVLSSWRGDVFVKQEGRMFASLKLGSPPERGSPLTTSWVKLPPSPFSSEVRAEVRGHVQPQCVCFWQPVLFDVSSSSLETSREYSNGVERKAAKTCSRHGLGSRYRVSSSPFLVSLSPSERLKLRRCLRTLLPHLHRDGPTLSRRDLRLLIRLLGKSRCLRRWCEYSQSPSSGPCRRNPLSALWFASPGVLAGQSLRRRLATTLAAAPSSEWRAEDMRSASVRRLRQAEHLVQDRLEFCRLEERRRSLQREFFREEARQHRALRRRISLREQARLQSVQQRENQREPVEGESAREDGPSDQQGTGQEIREETGRTSLSGRPVDAQTVTQEGMSIPQRARNGGRSSPHSAGPSRSSTGDAEPGGAPCSFVGEREEERVSTANRSQGGGPEEVEEEEASSVSGTGQPDSTVHSAGAGVPIQGSEQRIDQVTIEDATEVETEMMNGGREGEGQGHGDAEVNIRASGAEESFSASISRDEEMHDGFYSAREGEEEEEDGEGSSLNREQTGSRQLSGDQAGNTREGDGDRDERWGWLEITALAADSGECASGEREHRLQRAELEQLLSEIREKLRHAEEEAKDEIEARDVGIQEEEEVKDETKKQGDKEKQESGEVEFSVDFSRGEHGIYEEPPQSALLVVVGGRCHGDFLMHSNSDAHRGTQGREAFKSSKSCEPSDRREALREDSSAHREADVTSSFVDVRNEEQALPSELGCLSPDSAFSSASSVFPFSQHRGCLVLFQVNQGGSWRNGEDVEIRTAGKEKVRQEDMTREAGSGELRGWRSVEERRPKENAIEITGGSEEVRVNKALQAGDSEGKSDTAGLVKVLSRHRTEGEGDMAIIPEGLHREGENVDERKVERCASDKGKGIFQQNEVIVDQGDHDSGVLTALCVHLLPFPVEAVVPFLGGRFLAVGGGATVALLELTPLFHIYDSPPAVGQEEEETRQGNREDHMKCETTRKTLQSRKHKRRRKGCRWSVSTVATFTLGDRHGSRVSGLSVSPLDDHLLTVTMESSLSEHSCGRMLLLRWDEGSQQLLGVAAGEDEESRGYQTAGVTVLGGGGVRDDEKVVRSYEVAVLGSAASSPAVSVVSLSPGTGSFEPHSEFSLSSPALQVLPMRPRIAFSGSPFPTYAASAISAVDSFPLDEMPGAVALTKKESFITPSSTSVLVPCLDGSVTSVFSPSHQVHPSAMYAGDSSCSSLSSSFSSPVNICADLCLLFKLLQLGLNDSESITHGRSFLSPFPSTSSASVSPAKALFACSLRQQHLLWLLWRRFEYARLVPVFNRPSIGYHHLLEAEAEAILRLHKVIWKCSKVVEGVHRTATLHVKEKISKEGSYEEMRSEIVEQEYEERGGGHNLRNSEQRGDKEGRRFSSTTGERKDEMVCVEVLKKEISRLKETWEKGFLLLSSKMQASCHCLSLYSTDTSLSTASFCSLTTACFPSSSAAHHSKCFSSSAFSTWRQAAVWLESQAGHVLLLLELLSNYRKKKPRRTSFDTGERPNDSTWRESELSLSFSSSSSLLEQLQDHFTRFLPLTAEAIKRVWQLEDIRLQSRCWGTRLSKDFLSRTDEEHHSDSDRHENKKRNIKIGIPERLQQGNECDLSSSCRSSPASRVLRQLYQESYSLLSALCDELKRQEKASYEKGTSSEEDQGGIGKKEKTQRCKSDCKNLTAADQPEGTSSPALVKTQGVAISRRSGRDKEKKGEDSGETTEMRLTRKSLIERLVRVLKQQSSTFAVASETLVADQPNEKGDIDRDSSSLSSGTQRASPNSHGVVRGSVQAVIGEEDDHRELGREHNFGARSLSSSFLPSESEVFNQLRQLQREMDAARAFLSQSEKSTQVTREEEKQEKKTDLSKRKERGHKQGDTPAREKDSTNQLENDREEGDLLVSSKSSSLLSSSRKRTGDRCVSKESMEDCRPGEEQGEDSSLRKKEHRQGTKMKKKDDTTDQFSDVSLDIEELWSLEGSSFEPTPSDKEENEAGDQHDKKNVAGFPQHRQSEGQHQASLTDGEIYRSDKHSTERPRCEEDKEKIRGLIDRQGGASLKIDQQRASVPQNRTLLEEDKERRIKNILMACRRARQEKPHKDSVELFFEEESSSFSPLSPMYSLCCDRRDTWADKSPCCSHRRTPLEICKKSLQDFLYDDYRLHTAYRDYLPSLLSPPPPPSLSYLSPPEERYCKREPLCQVTEHLRDKDRHPVSCLEREEALNGWRMINQARLRSGGTLAFWWYCTTLAYMVNSPTSLFHLRREIFLCGKESPSYTEKWVDSDANERKEVRSNREDRSYTKRMNEVRVISHMPLHIEKEDLGSSPVLCMSGETWSRDNYATQRRLQRREGFWRDDQEGILVEDSDFKDHPCEGRVDDVTACKKEEEKQTRERPGHSYASREEKDDDSERRFRVERRQERRKIKNRYNDLREEDEDGDANEEDEEDLPPPEAWSLFWGSETEGGTHSRKNKRRKTRRAKLSRKEQEGYSDSQRRPSHSRRLPLASQEGHPISETPQERVAWGRGDERSLITPLSSSSFYPSGDNRMKRKIYRAGGETYMTIDLDLVSVVTHLSADAERELEELLPLLPSRPSSLDQCRRAFYQLAQVSSI</sequence>
<feature type="compositionally biased region" description="Basic and acidic residues" evidence="1">
    <location>
        <begin position="3739"/>
        <end position="3771"/>
    </location>
</feature>
<feature type="compositionally biased region" description="Acidic residues" evidence="1">
    <location>
        <begin position="4311"/>
        <end position="4328"/>
    </location>
</feature>
<reference evidence="2 3" key="1">
    <citation type="journal article" date="2017" name="Int. J. Parasitol.">
        <title>The genome of the protozoan parasite Cystoisospora suis and a reverse vaccinology approach to identify vaccine candidates.</title>
        <authorList>
            <person name="Palmieri N."/>
            <person name="Shrestha A."/>
            <person name="Ruttkowski B."/>
            <person name="Beck T."/>
            <person name="Vogl C."/>
            <person name="Tomley F."/>
            <person name="Blake D.P."/>
            <person name="Joachim A."/>
        </authorList>
    </citation>
    <scope>NUCLEOTIDE SEQUENCE [LARGE SCALE GENOMIC DNA]</scope>
    <source>
        <strain evidence="2 3">Wien I</strain>
    </source>
</reference>
<feature type="compositionally biased region" description="Basic residues" evidence="1">
    <location>
        <begin position="175"/>
        <end position="184"/>
    </location>
</feature>
<feature type="region of interest" description="Disordered" evidence="1">
    <location>
        <begin position="515"/>
        <end position="579"/>
    </location>
</feature>
<protein>
    <submittedName>
        <fullName evidence="2">Srs33</fullName>
    </submittedName>
</protein>
<feature type="compositionally biased region" description="Basic residues" evidence="1">
    <location>
        <begin position="3828"/>
        <end position="3838"/>
    </location>
</feature>
<feature type="compositionally biased region" description="Basic and acidic residues" evidence="1">
    <location>
        <begin position="810"/>
        <end position="820"/>
    </location>
</feature>
<dbReference type="CDD" id="cd06503">
    <property type="entry name" value="ATP-synt_Fo_b"/>
    <property type="match status" value="1"/>
</dbReference>
<feature type="compositionally biased region" description="Basic and acidic residues" evidence="1">
    <location>
        <begin position="2187"/>
        <end position="2202"/>
    </location>
</feature>
<feature type="region of interest" description="Disordered" evidence="1">
    <location>
        <begin position="1562"/>
        <end position="1601"/>
    </location>
</feature>
<feature type="region of interest" description="Disordered" evidence="1">
    <location>
        <begin position="3537"/>
        <end position="3611"/>
    </location>
</feature>
<feature type="region of interest" description="Disordered" evidence="1">
    <location>
        <begin position="429"/>
        <end position="450"/>
    </location>
</feature>
<dbReference type="RefSeq" id="XP_067927712.1">
    <property type="nucleotide sequence ID" value="XM_068060321.1"/>
</dbReference>